<keyword evidence="3 6" id="KW-1133">Transmembrane helix</keyword>
<comment type="subcellular location">
    <subcellularLocation>
        <location evidence="1">Membrane</location>
        <topology evidence="1">Multi-pass membrane protein</topology>
    </subcellularLocation>
</comment>
<dbReference type="GO" id="GO:0035556">
    <property type="term" value="P:intracellular signal transduction"/>
    <property type="evidence" value="ECO:0007669"/>
    <property type="project" value="InterPro"/>
</dbReference>
<sequence length="951" mass="107317">MPQPPVDSKEDIRTQRKSLANLYDELNPRAADRILKESLGKVEEVREPEPKEYQPPEQRESKAHLDFLENREKWRKSKGGQQKRRTVSVDLGLMSAADLAQANAAPGTPAGSENGRVRSNLEQLLAEHHQNHPYKICPTADEAKEQTRWFLDHASIKISYDDVMMIITLFVLFGPDFRLLFFSAGADDTFEFLNALSFFLFLVELLLNSWAKTEFFETVKNVKKFKPRGYFLSFFFFLDLIALWSIIFEVEWLKEGTGMTFMDGSNGSQSNVSFRAGRVVRMIRLVRLVKLYKITSQRRREKKMLEDLKVLVEQGRMGAHEIEGHFHKMQHQKQSKVGTDLVDMITRKVIICVLSMLILVPLCTLEQETLHFDKTATLFHDTLNRDFQSNNCEALTITVKDFLDITTLIGVPANEDDTVDSPYYVLGISFSPDPGCSDTDAYLASTLTEDFSEERPEYLKEVVLSSLSGNATTITFSQKDAAQDGAYFSILLTCFVIIILISMSIAFENDAQQLVLSPIEQMMEMINMVADDPLEEFDFDDLGGTAGEYELKVVSLAIQKITTLLRIGFGVAGAEIISKNMSTHDDASSGLDPMIPGKRMYAIFGFCDIHEFDMCTEVLEDEIMTFVNNVARIVHEQVTRWSGTCNKNLGNAFLMIWRIGDEDELVDGNTRKRLTSSASGGGGEDEKTGHINVDLKRLPGLDTLSDKALFGFLKVVVEINRDPAVLGYRSDKRLQHGGQPFKLRMGFGLHAGWAIEGAVGSLQKVDATYLSPHVNMSARMEAASRQFGVAILMTERFHELMSKPAQDACRRLDVVTVKGSAVPMPIYTYDTFQNQTFPELMAPKGTGLSLVTVLKKQAENYTAEEWNKDQDLQQLRILATAEFNKKFKEGIDTYLLGNWSKAREILEECDVMMKDNDHGGDGPSRTILNYMKNRAWICPTDWQGFRPLTSK</sequence>
<comment type="caution">
    <text evidence="8">The sequence shown here is derived from an EMBL/GenBank/DDBJ whole genome shotgun (WGS) entry which is preliminary data.</text>
</comment>
<dbReference type="Gene3D" id="1.20.120.350">
    <property type="entry name" value="Voltage-gated potassium channels. Chain C"/>
    <property type="match status" value="1"/>
</dbReference>
<dbReference type="GO" id="GO:0009190">
    <property type="term" value="P:cyclic nucleotide biosynthetic process"/>
    <property type="evidence" value="ECO:0007669"/>
    <property type="project" value="InterPro"/>
</dbReference>
<dbReference type="Proteomes" id="UP001165160">
    <property type="component" value="Unassembled WGS sequence"/>
</dbReference>
<dbReference type="InterPro" id="IPR029787">
    <property type="entry name" value="Nucleotide_cyclase"/>
</dbReference>
<evidence type="ECO:0000256" key="4">
    <source>
        <dbReference type="ARBA" id="ARBA00023136"/>
    </source>
</evidence>
<keyword evidence="2 6" id="KW-0812">Transmembrane</keyword>
<feature type="transmembrane region" description="Helical" evidence="6">
    <location>
        <begin position="230"/>
        <end position="248"/>
    </location>
</feature>
<feature type="region of interest" description="Disordered" evidence="5">
    <location>
        <begin position="40"/>
        <end position="61"/>
    </location>
</feature>
<dbReference type="EMBL" id="BRXX01000043">
    <property type="protein sequence ID" value="GMH84905.1"/>
    <property type="molecule type" value="Genomic_DNA"/>
</dbReference>
<dbReference type="InterPro" id="IPR001054">
    <property type="entry name" value="A/G_cyclase"/>
</dbReference>
<dbReference type="InterPro" id="IPR027359">
    <property type="entry name" value="Volt_channel_dom_sf"/>
</dbReference>
<dbReference type="PANTHER" id="PTHR43336">
    <property type="entry name" value="OXYGEN SENSOR HISTIDINE KINASE RESPONSE REGULATOR DEVS/DOSS"/>
    <property type="match status" value="1"/>
</dbReference>
<dbReference type="GO" id="GO:0016020">
    <property type="term" value="C:membrane"/>
    <property type="evidence" value="ECO:0007669"/>
    <property type="project" value="UniProtKB-SubCell"/>
</dbReference>
<feature type="transmembrane region" description="Helical" evidence="6">
    <location>
        <begin position="192"/>
        <end position="210"/>
    </location>
</feature>
<evidence type="ECO:0000256" key="1">
    <source>
        <dbReference type="ARBA" id="ARBA00004141"/>
    </source>
</evidence>
<accession>A0A9W7EP59</accession>
<dbReference type="PROSITE" id="PS50125">
    <property type="entry name" value="GUANYLATE_CYCLASE_2"/>
    <property type="match status" value="1"/>
</dbReference>
<feature type="transmembrane region" description="Helical" evidence="6">
    <location>
        <begin position="163"/>
        <end position="186"/>
    </location>
</feature>
<feature type="domain" description="Guanylate cyclase" evidence="7">
    <location>
        <begin position="743"/>
        <end position="781"/>
    </location>
</feature>
<dbReference type="CDD" id="cd07302">
    <property type="entry name" value="CHD"/>
    <property type="match status" value="1"/>
</dbReference>
<reference evidence="9" key="1">
    <citation type="journal article" date="2023" name="Commun. Biol.">
        <title>Genome analysis of Parmales, the sister group of diatoms, reveals the evolutionary specialization of diatoms from phago-mixotrophs to photoautotrophs.</title>
        <authorList>
            <person name="Ban H."/>
            <person name="Sato S."/>
            <person name="Yoshikawa S."/>
            <person name="Yamada K."/>
            <person name="Nakamura Y."/>
            <person name="Ichinomiya M."/>
            <person name="Sato N."/>
            <person name="Blanc-Mathieu R."/>
            <person name="Endo H."/>
            <person name="Kuwata A."/>
            <person name="Ogata H."/>
        </authorList>
    </citation>
    <scope>NUCLEOTIDE SEQUENCE [LARGE SCALE GENOMIC DNA]</scope>
    <source>
        <strain evidence="9">NIES 3699</strain>
    </source>
</reference>
<evidence type="ECO:0000256" key="2">
    <source>
        <dbReference type="ARBA" id="ARBA00022692"/>
    </source>
</evidence>
<dbReference type="AlphaFoldDB" id="A0A9W7EP59"/>
<feature type="transmembrane region" description="Helical" evidence="6">
    <location>
        <begin position="345"/>
        <end position="365"/>
    </location>
</feature>
<dbReference type="SUPFAM" id="SSF55073">
    <property type="entry name" value="Nucleotide cyclase"/>
    <property type="match status" value="1"/>
</dbReference>
<dbReference type="SUPFAM" id="SSF81324">
    <property type="entry name" value="Voltage-gated potassium channels"/>
    <property type="match status" value="1"/>
</dbReference>
<protein>
    <recommendedName>
        <fullName evidence="7">Guanylate cyclase domain-containing protein</fullName>
    </recommendedName>
</protein>
<keyword evidence="4 6" id="KW-0472">Membrane</keyword>
<name>A0A9W7EP59_9STRA</name>
<evidence type="ECO:0000256" key="3">
    <source>
        <dbReference type="ARBA" id="ARBA00022989"/>
    </source>
</evidence>
<evidence type="ECO:0000313" key="9">
    <source>
        <dbReference type="Proteomes" id="UP001165160"/>
    </source>
</evidence>
<evidence type="ECO:0000259" key="7">
    <source>
        <dbReference type="PROSITE" id="PS50125"/>
    </source>
</evidence>
<gene>
    <name evidence="8" type="ORF">TrVE_jg10185</name>
</gene>
<feature type="transmembrane region" description="Helical" evidence="6">
    <location>
        <begin position="486"/>
        <end position="507"/>
    </location>
</feature>
<dbReference type="Gene3D" id="3.30.70.1230">
    <property type="entry name" value="Nucleotide cyclase"/>
    <property type="match status" value="1"/>
</dbReference>
<organism evidence="8 9">
    <name type="scientific">Triparma verrucosa</name>
    <dbReference type="NCBI Taxonomy" id="1606542"/>
    <lineage>
        <taxon>Eukaryota</taxon>
        <taxon>Sar</taxon>
        <taxon>Stramenopiles</taxon>
        <taxon>Ochrophyta</taxon>
        <taxon>Bolidophyceae</taxon>
        <taxon>Parmales</taxon>
        <taxon>Triparmaceae</taxon>
        <taxon>Triparma</taxon>
    </lineage>
</organism>
<proteinExistence type="predicted"/>
<dbReference type="PANTHER" id="PTHR43336:SF3">
    <property type="entry name" value="GUANYLATE CYCLASE DOMAIN-CONTAINING PROTEIN"/>
    <property type="match status" value="1"/>
</dbReference>
<evidence type="ECO:0000313" key="8">
    <source>
        <dbReference type="EMBL" id="GMH84905.1"/>
    </source>
</evidence>
<evidence type="ECO:0000256" key="5">
    <source>
        <dbReference type="SAM" id="MobiDB-lite"/>
    </source>
</evidence>
<evidence type="ECO:0000256" key="6">
    <source>
        <dbReference type="SAM" id="Phobius"/>
    </source>
</evidence>
<keyword evidence="9" id="KW-1185">Reference proteome</keyword>